<accession>A0A1I7ZZL7</accession>
<organism evidence="1 2">
    <name type="scientific">Steinernema glaseri</name>
    <dbReference type="NCBI Taxonomy" id="37863"/>
    <lineage>
        <taxon>Eukaryota</taxon>
        <taxon>Metazoa</taxon>
        <taxon>Ecdysozoa</taxon>
        <taxon>Nematoda</taxon>
        <taxon>Chromadorea</taxon>
        <taxon>Rhabditida</taxon>
        <taxon>Tylenchina</taxon>
        <taxon>Panagrolaimomorpha</taxon>
        <taxon>Strongyloidoidea</taxon>
        <taxon>Steinernematidae</taxon>
        <taxon>Steinernema</taxon>
    </lineage>
</organism>
<sequence length="320" mass="36616">MDSLPLNFCTSVIAQLRFYPAENPLEGAGPMWSAASLALQRNRETISQAIIRPIFASSDWEYCFVGSKYHRLEDLLKRSRNMVQIVEVRFQYEREPHRSFFRISAEDLKTKLLPYVAGQVRTNAGFFCSLNSTPAIREHLSTFFSFFKDRQCFTTLNLNYQGPATEDFLRCQFNVSVYFVTVTLTGHDWPATAKAIVVDLLSHDQIEFLCLTAKHSNIALDAADLSMILHYWISERYPLRHKLSFALHKDGIAHFSDIRRDLQNPKKSNHSTGIAWNLKHSDGTSRRMSVGITTYNSTYLCIGVPNDLVPKTYVLESQTI</sequence>
<dbReference type="AlphaFoldDB" id="A0A1I7ZZL7"/>
<name>A0A1I7ZZL7_9BILA</name>
<keyword evidence="1" id="KW-1185">Reference proteome</keyword>
<evidence type="ECO:0000313" key="1">
    <source>
        <dbReference type="Proteomes" id="UP000095287"/>
    </source>
</evidence>
<evidence type="ECO:0000313" key="2">
    <source>
        <dbReference type="WBParaSite" id="L893_g31358.t1"/>
    </source>
</evidence>
<dbReference type="WBParaSite" id="L893_g31358.t1">
    <property type="protein sequence ID" value="L893_g31358.t1"/>
    <property type="gene ID" value="L893_g31358"/>
</dbReference>
<dbReference type="Proteomes" id="UP000095287">
    <property type="component" value="Unplaced"/>
</dbReference>
<protein>
    <submittedName>
        <fullName evidence="2">FBA_2 domain-containing protein</fullName>
    </submittedName>
</protein>
<reference evidence="2" key="1">
    <citation type="submission" date="2016-11" db="UniProtKB">
        <authorList>
            <consortium name="WormBaseParasite"/>
        </authorList>
    </citation>
    <scope>IDENTIFICATION</scope>
</reference>
<proteinExistence type="predicted"/>